<dbReference type="SMART" id="SM00091">
    <property type="entry name" value="PAS"/>
    <property type="match status" value="3"/>
</dbReference>
<dbReference type="InterPro" id="IPR050351">
    <property type="entry name" value="BphY/WalK/GraS-like"/>
</dbReference>
<evidence type="ECO:0000256" key="5">
    <source>
        <dbReference type="ARBA" id="ARBA00022777"/>
    </source>
</evidence>
<evidence type="ECO:0000313" key="11">
    <source>
        <dbReference type="Proteomes" id="UP001211005"/>
    </source>
</evidence>
<keyword evidence="6" id="KW-0472">Membrane</keyword>
<dbReference type="PANTHER" id="PTHR42878">
    <property type="entry name" value="TWO-COMPONENT HISTIDINE KINASE"/>
    <property type="match status" value="1"/>
</dbReference>
<evidence type="ECO:0000256" key="2">
    <source>
        <dbReference type="ARBA" id="ARBA00012438"/>
    </source>
</evidence>
<comment type="catalytic activity">
    <reaction evidence="1">
        <text>ATP + protein L-histidine = ADP + protein N-phospho-L-histidine.</text>
        <dbReference type="EC" id="2.7.13.3"/>
    </reaction>
</comment>
<dbReference type="InterPro" id="IPR036097">
    <property type="entry name" value="HisK_dim/P_sf"/>
</dbReference>
<dbReference type="PANTHER" id="PTHR42878:SF15">
    <property type="entry name" value="BACTERIOPHYTOCHROME"/>
    <property type="match status" value="1"/>
</dbReference>
<dbReference type="Pfam" id="PF02518">
    <property type="entry name" value="HATPase_c"/>
    <property type="match status" value="1"/>
</dbReference>
<keyword evidence="7" id="KW-0175">Coiled coil</keyword>
<dbReference type="InterPro" id="IPR036890">
    <property type="entry name" value="HATPase_C_sf"/>
</dbReference>
<dbReference type="EMBL" id="CP114768">
    <property type="protein sequence ID" value="WBA43949.1"/>
    <property type="molecule type" value="Genomic_DNA"/>
</dbReference>
<dbReference type="NCBIfam" id="TIGR00229">
    <property type="entry name" value="sensory_box"/>
    <property type="match status" value="1"/>
</dbReference>
<dbReference type="InterPro" id="IPR000700">
    <property type="entry name" value="PAS-assoc_C"/>
</dbReference>
<dbReference type="SMART" id="SM00387">
    <property type="entry name" value="HATPase_c"/>
    <property type="match status" value="1"/>
</dbReference>
<dbReference type="SMART" id="SM00388">
    <property type="entry name" value="HisKA"/>
    <property type="match status" value="1"/>
</dbReference>
<evidence type="ECO:0000256" key="4">
    <source>
        <dbReference type="ARBA" id="ARBA00022679"/>
    </source>
</evidence>
<dbReference type="Pfam" id="PF08448">
    <property type="entry name" value="PAS_4"/>
    <property type="match status" value="3"/>
</dbReference>
<reference evidence="10 11" key="1">
    <citation type="submission" date="2022-12" db="EMBL/GenBank/DDBJ databases">
        <title>Hymenobacter canadensis sp. nov. isolated from lake water of the Cambridge Bay, Canada.</title>
        <authorList>
            <person name="Kim W.H."/>
            <person name="Lee Y.M."/>
        </authorList>
    </citation>
    <scope>NUCLEOTIDE SEQUENCE [LARGE SCALE GENOMIC DNA]</scope>
    <source>
        <strain evidence="10 11">PAMC 29467</strain>
        <plasmid evidence="10 11">unnamed1</plasmid>
    </source>
</reference>
<evidence type="ECO:0000313" key="10">
    <source>
        <dbReference type="EMBL" id="WBA43949.1"/>
    </source>
</evidence>
<dbReference type="RefSeq" id="WP_269561983.1">
    <property type="nucleotide sequence ID" value="NZ_CP114768.1"/>
</dbReference>
<feature type="coiled-coil region" evidence="7">
    <location>
        <begin position="276"/>
        <end position="342"/>
    </location>
</feature>
<feature type="domain" description="Histidine kinase" evidence="8">
    <location>
        <begin position="626"/>
        <end position="841"/>
    </location>
</feature>
<sequence length="841" mass="93177">MPPLLPADVPVSEELLGVLLNVSLTGVIIFRPVYMADGVTITDLAYVRLNPAAQQLLHLPECPPESFLTLYPQAQATGVFGFYCDAFSSGQVERHQVNYQDDGLDGYFHLVAQRYGPVLVVSFTDTNDQPRTAVEEALRLSQAREQAARAEAERERNLLQVLLAQAPVAIGLFQGPELRITTVNAQMATLWGRTPAQVLGQPLLEALPELRGQGFDTQLAQVLATQVPVVGTETPARMLRDGQLQTTYYNFVYQPLYDVQGQMLGVVNVAVEVTEQVRARQHVQDLNEELAALNEELRASNEEYLGANTALAHSEQALQHLNEELEARVAARTAEVERQRRRLAGFLAQAPAAICVYNGPEFVYELVNETYQNLFGDRPLLGRRLLDALPELADQPAWQSLRGVYDTGVPFQVEAQLVPVARHAGGPLEDRYFTFHYQARTDEQGRTDGVLVFAFEVTAQVKARQVSEAATRQLRVLTDALPVLIGYLDQEQKYRFANRAYENWFQQRPEALLGRPVHTVVGDTAYQAVRPYIARALAGERLEFTARMPYRPDFVRHIHTDYIPDVQADGTVAGFYTLVTDITEQVLAREQVQRLNEELTVTNEELHASNTQLTRTNVDLDTFIYTASHDLKQPITNIEGLLLALHEHLPTQQQADPVVGQLLGLMGGAVERFRVTIDQLTDISRLQHAQNQPAEHVPLAPMVEDVRLDLLPQLTAAGAQLTVAVEPALTVLLAPRNLRSVVFNLLSNAIKYRQPDQPAAVVLRASRHGGRVVLAVQDNGLGLSEAQQAQVFGLFQRLHTHVEGTGVGLYMVKRVVENAGGTIVVQSAPGRGTTFTVTFPV</sequence>
<name>A0ABY7LVL8_9BACT</name>
<accession>A0ABY7LVL8</accession>
<dbReference type="SUPFAM" id="SSF47384">
    <property type="entry name" value="Homodimeric domain of signal transducing histidine kinase"/>
    <property type="match status" value="1"/>
</dbReference>
<feature type="domain" description="PAC" evidence="9">
    <location>
        <begin position="230"/>
        <end position="285"/>
    </location>
</feature>
<dbReference type="InterPro" id="IPR013656">
    <property type="entry name" value="PAS_4"/>
</dbReference>
<evidence type="ECO:0000256" key="3">
    <source>
        <dbReference type="ARBA" id="ARBA00022553"/>
    </source>
</evidence>
<evidence type="ECO:0000256" key="7">
    <source>
        <dbReference type="SAM" id="Coils"/>
    </source>
</evidence>
<evidence type="ECO:0000256" key="6">
    <source>
        <dbReference type="ARBA" id="ARBA00023136"/>
    </source>
</evidence>
<organism evidence="10 11">
    <name type="scientific">Hymenobacter canadensis</name>
    <dbReference type="NCBI Taxonomy" id="2999067"/>
    <lineage>
        <taxon>Bacteria</taxon>
        <taxon>Pseudomonadati</taxon>
        <taxon>Bacteroidota</taxon>
        <taxon>Cytophagia</taxon>
        <taxon>Cytophagales</taxon>
        <taxon>Hymenobacteraceae</taxon>
        <taxon>Hymenobacter</taxon>
    </lineage>
</organism>
<dbReference type="CDD" id="cd00082">
    <property type="entry name" value="HisKA"/>
    <property type="match status" value="1"/>
</dbReference>
<dbReference type="InterPro" id="IPR003661">
    <property type="entry name" value="HisK_dim/P_dom"/>
</dbReference>
<dbReference type="Gene3D" id="1.10.287.130">
    <property type="match status" value="1"/>
</dbReference>
<protein>
    <recommendedName>
        <fullName evidence="2">histidine kinase</fullName>
        <ecNumber evidence="2">2.7.13.3</ecNumber>
    </recommendedName>
</protein>
<dbReference type="InterPro" id="IPR000014">
    <property type="entry name" value="PAS"/>
</dbReference>
<dbReference type="Gene3D" id="3.30.565.10">
    <property type="entry name" value="Histidine kinase-like ATPase, C-terminal domain"/>
    <property type="match status" value="1"/>
</dbReference>
<dbReference type="Proteomes" id="UP001211005">
    <property type="component" value="Plasmid unnamed1"/>
</dbReference>
<dbReference type="InterPro" id="IPR003594">
    <property type="entry name" value="HATPase_dom"/>
</dbReference>
<keyword evidence="4" id="KW-0808">Transferase</keyword>
<dbReference type="PROSITE" id="PS50109">
    <property type="entry name" value="HIS_KIN"/>
    <property type="match status" value="1"/>
</dbReference>
<feature type="coiled-coil region" evidence="7">
    <location>
        <begin position="585"/>
        <end position="612"/>
    </location>
</feature>
<keyword evidence="10" id="KW-0614">Plasmid</keyword>
<proteinExistence type="predicted"/>
<dbReference type="SUPFAM" id="SSF55874">
    <property type="entry name" value="ATPase domain of HSP90 chaperone/DNA topoisomerase II/histidine kinase"/>
    <property type="match status" value="1"/>
</dbReference>
<evidence type="ECO:0000259" key="8">
    <source>
        <dbReference type="PROSITE" id="PS50109"/>
    </source>
</evidence>
<dbReference type="SUPFAM" id="SSF55785">
    <property type="entry name" value="PYP-like sensor domain (PAS domain)"/>
    <property type="match status" value="3"/>
</dbReference>
<gene>
    <name evidence="10" type="ORF">O3303_20495</name>
</gene>
<evidence type="ECO:0000259" key="9">
    <source>
        <dbReference type="PROSITE" id="PS50113"/>
    </source>
</evidence>
<dbReference type="InterPro" id="IPR035965">
    <property type="entry name" value="PAS-like_dom_sf"/>
</dbReference>
<dbReference type="InterPro" id="IPR004358">
    <property type="entry name" value="Sig_transdc_His_kin-like_C"/>
</dbReference>
<dbReference type="CDD" id="cd00130">
    <property type="entry name" value="PAS"/>
    <property type="match status" value="2"/>
</dbReference>
<feature type="coiled-coil region" evidence="7">
    <location>
        <begin position="133"/>
        <end position="160"/>
    </location>
</feature>
<dbReference type="PROSITE" id="PS50113">
    <property type="entry name" value="PAC"/>
    <property type="match status" value="1"/>
</dbReference>
<dbReference type="EC" id="2.7.13.3" evidence="2"/>
<evidence type="ECO:0000256" key="1">
    <source>
        <dbReference type="ARBA" id="ARBA00000085"/>
    </source>
</evidence>
<keyword evidence="3" id="KW-0597">Phosphoprotein</keyword>
<keyword evidence="5" id="KW-0418">Kinase</keyword>
<dbReference type="InterPro" id="IPR005467">
    <property type="entry name" value="His_kinase_dom"/>
</dbReference>
<dbReference type="PRINTS" id="PR00344">
    <property type="entry name" value="BCTRLSENSOR"/>
</dbReference>
<dbReference type="Gene3D" id="3.30.450.20">
    <property type="entry name" value="PAS domain"/>
    <property type="match status" value="3"/>
</dbReference>
<keyword evidence="11" id="KW-1185">Reference proteome</keyword>
<geneLocation type="plasmid" evidence="10 11">
    <name>unnamed1</name>
</geneLocation>